<gene>
    <name evidence="1" type="ORF">J40TS1_30980</name>
</gene>
<organism evidence="1 2">
    <name type="scientific">Paenibacillus montaniterrae</name>
    <dbReference type="NCBI Taxonomy" id="429341"/>
    <lineage>
        <taxon>Bacteria</taxon>
        <taxon>Bacillati</taxon>
        <taxon>Bacillota</taxon>
        <taxon>Bacilli</taxon>
        <taxon>Bacillales</taxon>
        <taxon>Paenibacillaceae</taxon>
        <taxon>Paenibacillus</taxon>
    </lineage>
</organism>
<accession>A0A919YUD5</accession>
<dbReference type="EMBL" id="BOSE01000005">
    <property type="protein sequence ID" value="GIP17456.1"/>
    <property type="molecule type" value="Genomic_DNA"/>
</dbReference>
<comment type="caution">
    <text evidence="1">The sequence shown here is derived from an EMBL/GenBank/DDBJ whole genome shotgun (WGS) entry which is preliminary data.</text>
</comment>
<evidence type="ECO:0000313" key="2">
    <source>
        <dbReference type="Proteomes" id="UP000683139"/>
    </source>
</evidence>
<sequence>MEGYLDEDSFYTEEDSKLVVQYTATDQGVVQLELIQPSKKGDSGSGVITQEQFDTKKKQLLGL</sequence>
<protein>
    <submittedName>
        <fullName evidence="1">Uncharacterized protein</fullName>
    </submittedName>
</protein>
<reference evidence="1" key="1">
    <citation type="submission" date="2021-03" db="EMBL/GenBank/DDBJ databases">
        <title>Antimicrobial resistance genes in bacteria isolated from Japanese honey, and their potential for conferring macrolide and lincosamide resistance in the American foulbrood pathogen Paenibacillus larvae.</title>
        <authorList>
            <person name="Okamoto M."/>
            <person name="Kumagai M."/>
            <person name="Kanamori H."/>
            <person name="Takamatsu D."/>
        </authorList>
    </citation>
    <scope>NUCLEOTIDE SEQUENCE</scope>
    <source>
        <strain evidence="1">J40TS1</strain>
    </source>
</reference>
<dbReference type="RefSeq" id="WP_213516775.1">
    <property type="nucleotide sequence ID" value="NZ_BOSE01000005.1"/>
</dbReference>
<evidence type="ECO:0000313" key="1">
    <source>
        <dbReference type="EMBL" id="GIP17456.1"/>
    </source>
</evidence>
<proteinExistence type="predicted"/>
<name>A0A919YUD5_9BACL</name>
<keyword evidence="2" id="KW-1185">Reference proteome</keyword>
<dbReference type="Proteomes" id="UP000683139">
    <property type="component" value="Unassembled WGS sequence"/>
</dbReference>
<dbReference type="AlphaFoldDB" id="A0A919YUD5"/>